<sequence length="532" mass="60825">MMTNPDHKKKKGYDKIDMTCKLALQEDGLDYAWVDTCCIDKPSSAELSEAINSMFRWYQRSTICYGYLSDLQPSAQFENGLKDCRWWTRGWTLQELIAPTKFYFYDSVWKCWGSKRRFAQLVSQITGINIKILNHQARLSSVPVARRMAWAARRETTRIEDRAYSLLGIFGVNMPMLYGEEEKAVRRLQEEIIKQTADLSIFSWKLPASTRPAHGEEMASGILARSPDYFAECPLPESGYIHRDEDLSIANNRVRADAKSFIIRRPATGPRILYMVLHGSNTTRICVRVMSFGANDFVRFDPWSLCSVDGECHLFADPLTKISILCDVTEADDLGNYACLMRSFLLDRRGPFLHFQTSPGLDLYSCSPGGRFDPTDQIIQASNLCMQDFSLAWLNFSIDTPPLAVNSDNPGPLSRIYAFVAMGWSRYDYLNIHEAINKIQFTILDTSEHEDVIQALLEFIMGREDTVMNHNLVRWLNRHQLHRASCIVQKLPEFGGQCLKVSVKPSIASDTELSRDNFLRFTFISPWTGILL</sequence>
<evidence type="ECO:0000259" key="2">
    <source>
        <dbReference type="Pfam" id="PF26640"/>
    </source>
</evidence>
<organism evidence="3 4">
    <name type="scientific">Rhypophila decipiens</name>
    <dbReference type="NCBI Taxonomy" id="261697"/>
    <lineage>
        <taxon>Eukaryota</taxon>
        <taxon>Fungi</taxon>
        <taxon>Dikarya</taxon>
        <taxon>Ascomycota</taxon>
        <taxon>Pezizomycotina</taxon>
        <taxon>Sordariomycetes</taxon>
        <taxon>Sordariomycetidae</taxon>
        <taxon>Sordariales</taxon>
        <taxon>Naviculisporaceae</taxon>
        <taxon>Rhypophila</taxon>
    </lineage>
</organism>
<evidence type="ECO:0000259" key="1">
    <source>
        <dbReference type="Pfam" id="PF06985"/>
    </source>
</evidence>
<accession>A0AAN7B7Z1</accession>
<keyword evidence="4" id="KW-1185">Reference proteome</keyword>
<gene>
    <name evidence="3" type="ORF">QBC37DRAFT_463549</name>
</gene>
<evidence type="ECO:0000313" key="3">
    <source>
        <dbReference type="EMBL" id="KAK4213654.1"/>
    </source>
</evidence>
<dbReference type="PANTHER" id="PTHR10622">
    <property type="entry name" value="HET DOMAIN-CONTAINING PROTEIN"/>
    <property type="match status" value="1"/>
</dbReference>
<dbReference type="InterPro" id="IPR058525">
    <property type="entry name" value="DUF8212"/>
</dbReference>
<evidence type="ECO:0000313" key="4">
    <source>
        <dbReference type="Proteomes" id="UP001301769"/>
    </source>
</evidence>
<dbReference type="Pfam" id="PF26640">
    <property type="entry name" value="DUF8212"/>
    <property type="match status" value="1"/>
</dbReference>
<dbReference type="AlphaFoldDB" id="A0AAN7B7Z1"/>
<evidence type="ECO:0008006" key="5">
    <source>
        <dbReference type="Google" id="ProtNLM"/>
    </source>
</evidence>
<reference evidence="3" key="2">
    <citation type="submission" date="2023-05" db="EMBL/GenBank/DDBJ databases">
        <authorList>
            <consortium name="Lawrence Berkeley National Laboratory"/>
            <person name="Steindorff A."/>
            <person name="Hensen N."/>
            <person name="Bonometti L."/>
            <person name="Westerberg I."/>
            <person name="Brannstrom I.O."/>
            <person name="Guillou S."/>
            <person name="Cros-Aarteil S."/>
            <person name="Calhoun S."/>
            <person name="Haridas S."/>
            <person name="Kuo A."/>
            <person name="Mondo S."/>
            <person name="Pangilinan J."/>
            <person name="Riley R."/>
            <person name="Labutti K."/>
            <person name="Andreopoulos B."/>
            <person name="Lipzen A."/>
            <person name="Chen C."/>
            <person name="Yanf M."/>
            <person name="Daum C."/>
            <person name="Ng V."/>
            <person name="Clum A."/>
            <person name="Ohm R."/>
            <person name="Martin F."/>
            <person name="Silar P."/>
            <person name="Natvig D."/>
            <person name="Lalanne C."/>
            <person name="Gautier V."/>
            <person name="Ament-Velasquez S.L."/>
            <person name="Kruys A."/>
            <person name="Hutchinson M.I."/>
            <person name="Powell A.J."/>
            <person name="Barry K."/>
            <person name="Miller A.N."/>
            <person name="Grigoriev I.V."/>
            <person name="Debuchy R."/>
            <person name="Gladieux P."/>
            <person name="Thoren M.H."/>
            <person name="Johannesson H."/>
        </authorList>
    </citation>
    <scope>NUCLEOTIDE SEQUENCE</scope>
    <source>
        <strain evidence="3">PSN293</strain>
    </source>
</reference>
<dbReference type="PANTHER" id="PTHR10622:SF12">
    <property type="entry name" value="HET DOMAIN-CONTAINING PROTEIN"/>
    <property type="match status" value="1"/>
</dbReference>
<dbReference type="Proteomes" id="UP001301769">
    <property type="component" value="Unassembled WGS sequence"/>
</dbReference>
<feature type="domain" description="DUF8212" evidence="2">
    <location>
        <begin position="184"/>
        <end position="209"/>
    </location>
</feature>
<comment type="caution">
    <text evidence="3">The sequence shown here is derived from an EMBL/GenBank/DDBJ whole genome shotgun (WGS) entry which is preliminary data.</text>
</comment>
<proteinExistence type="predicted"/>
<dbReference type="EMBL" id="MU858105">
    <property type="protein sequence ID" value="KAK4213654.1"/>
    <property type="molecule type" value="Genomic_DNA"/>
</dbReference>
<dbReference type="Pfam" id="PF06985">
    <property type="entry name" value="HET"/>
    <property type="match status" value="1"/>
</dbReference>
<feature type="domain" description="Heterokaryon incompatibility" evidence="1">
    <location>
        <begin position="24"/>
        <end position="73"/>
    </location>
</feature>
<protein>
    <recommendedName>
        <fullName evidence="5">Heterokaryon incompatibility domain-containing protein</fullName>
    </recommendedName>
</protein>
<reference evidence="3" key="1">
    <citation type="journal article" date="2023" name="Mol. Phylogenet. Evol.">
        <title>Genome-scale phylogeny and comparative genomics of the fungal order Sordariales.</title>
        <authorList>
            <person name="Hensen N."/>
            <person name="Bonometti L."/>
            <person name="Westerberg I."/>
            <person name="Brannstrom I.O."/>
            <person name="Guillou S."/>
            <person name="Cros-Aarteil S."/>
            <person name="Calhoun S."/>
            <person name="Haridas S."/>
            <person name="Kuo A."/>
            <person name="Mondo S."/>
            <person name="Pangilinan J."/>
            <person name="Riley R."/>
            <person name="LaButti K."/>
            <person name="Andreopoulos B."/>
            <person name="Lipzen A."/>
            <person name="Chen C."/>
            <person name="Yan M."/>
            <person name="Daum C."/>
            <person name="Ng V."/>
            <person name="Clum A."/>
            <person name="Steindorff A."/>
            <person name="Ohm R.A."/>
            <person name="Martin F."/>
            <person name="Silar P."/>
            <person name="Natvig D.O."/>
            <person name="Lalanne C."/>
            <person name="Gautier V."/>
            <person name="Ament-Velasquez S.L."/>
            <person name="Kruys A."/>
            <person name="Hutchinson M.I."/>
            <person name="Powell A.J."/>
            <person name="Barry K."/>
            <person name="Miller A.N."/>
            <person name="Grigoriev I.V."/>
            <person name="Debuchy R."/>
            <person name="Gladieux P."/>
            <person name="Hiltunen Thoren M."/>
            <person name="Johannesson H."/>
        </authorList>
    </citation>
    <scope>NUCLEOTIDE SEQUENCE</scope>
    <source>
        <strain evidence="3">PSN293</strain>
    </source>
</reference>
<name>A0AAN7B7Z1_9PEZI</name>
<dbReference type="InterPro" id="IPR010730">
    <property type="entry name" value="HET"/>
</dbReference>